<keyword evidence="3" id="KW-1185">Reference proteome</keyword>
<evidence type="ECO:0000256" key="1">
    <source>
        <dbReference type="SAM" id="MobiDB-lite"/>
    </source>
</evidence>
<dbReference type="InParanoid" id="V5INN7"/>
<name>V5INN7_NEUCR</name>
<evidence type="ECO:0000313" key="2">
    <source>
        <dbReference type="EMBL" id="ESA42774.1"/>
    </source>
</evidence>
<dbReference type="RefSeq" id="XP_011394364.1">
    <property type="nucleotide sequence ID" value="XM_011396062.1"/>
</dbReference>
<dbReference type="VEuPathDB" id="FungiDB:NCU16744"/>
<dbReference type="KEGG" id="ncr:NCU16744"/>
<accession>V5INN7</accession>
<feature type="region of interest" description="Disordered" evidence="1">
    <location>
        <begin position="42"/>
        <end position="65"/>
    </location>
</feature>
<reference evidence="2 3" key="1">
    <citation type="journal article" date="2003" name="Nature">
        <title>The genome sequence of the filamentous fungus Neurospora crassa.</title>
        <authorList>
            <person name="Galagan J.E."/>
            <person name="Calvo S.E."/>
            <person name="Borkovich K.A."/>
            <person name="Selker E.U."/>
            <person name="Read N.D."/>
            <person name="Jaffe D."/>
            <person name="FitzHugh W."/>
            <person name="Ma L.J."/>
            <person name="Smirnov S."/>
            <person name="Purcell S."/>
            <person name="Rehman B."/>
            <person name="Elkins T."/>
            <person name="Engels R."/>
            <person name="Wang S."/>
            <person name="Nielsen C.B."/>
            <person name="Butler J."/>
            <person name="Endrizzi M."/>
            <person name="Qui D."/>
            <person name="Ianakiev P."/>
            <person name="Bell-Pedersen D."/>
            <person name="Nelson M.A."/>
            <person name="Werner-Washburne M."/>
            <person name="Selitrennikoff C.P."/>
            <person name="Kinsey J.A."/>
            <person name="Braun E.L."/>
            <person name="Zelter A."/>
            <person name="Schulte U."/>
            <person name="Kothe G.O."/>
            <person name="Jedd G."/>
            <person name="Mewes W."/>
            <person name="Staben C."/>
            <person name="Marcotte E."/>
            <person name="Greenberg D."/>
            <person name="Roy A."/>
            <person name="Foley K."/>
            <person name="Naylor J."/>
            <person name="Stange-Thomann N."/>
            <person name="Barrett R."/>
            <person name="Gnerre S."/>
            <person name="Kamal M."/>
            <person name="Kamvysselis M."/>
            <person name="Mauceli E."/>
            <person name="Bielke C."/>
            <person name="Rudd S."/>
            <person name="Frishman D."/>
            <person name="Krystofova S."/>
            <person name="Rasmussen C."/>
            <person name="Metzenberg R.L."/>
            <person name="Perkins D.D."/>
            <person name="Kroken S."/>
            <person name="Cogoni C."/>
            <person name="Macino G."/>
            <person name="Catcheside D."/>
            <person name="Li W."/>
            <person name="Pratt R.J."/>
            <person name="Osmani S.A."/>
            <person name="DeSouza C.P."/>
            <person name="Glass L."/>
            <person name="Orbach M.J."/>
            <person name="Berglund J.A."/>
            <person name="Voelker R."/>
            <person name="Yarden O."/>
            <person name="Plamann M."/>
            <person name="Seiler S."/>
            <person name="Dunlap J."/>
            <person name="Radford A."/>
            <person name="Aramayo R."/>
            <person name="Natvig D.O."/>
            <person name="Alex L.A."/>
            <person name="Mannhaupt G."/>
            <person name="Ebbole D.J."/>
            <person name="Freitag M."/>
            <person name="Paulsen I."/>
            <person name="Sachs M.S."/>
            <person name="Lander E.S."/>
            <person name="Nusbaum C."/>
            <person name="Birren B."/>
        </authorList>
    </citation>
    <scope>NUCLEOTIDE SEQUENCE [LARGE SCALE GENOMIC DNA]</scope>
    <source>
        <strain evidence="3">ATCC 24698 / 74-OR23-1A / CBS 708.71 / DSM 1257 / FGSC 987</strain>
    </source>
</reference>
<dbReference type="GeneID" id="23569631"/>
<dbReference type="EMBL" id="CM002239">
    <property type="protein sequence ID" value="ESA42774.1"/>
    <property type="molecule type" value="Genomic_DNA"/>
</dbReference>
<proteinExistence type="predicted"/>
<evidence type="ECO:0000313" key="3">
    <source>
        <dbReference type="Proteomes" id="UP000001805"/>
    </source>
</evidence>
<dbReference type="AlphaFoldDB" id="V5INN7"/>
<organism evidence="2 3">
    <name type="scientific">Neurospora crassa (strain ATCC 24698 / 74-OR23-1A / CBS 708.71 / DSM 1257 / FGSC 987)</name>
    <dbReference type="NCBI Taxonomy" id="367110"/>
    <lineage>
        <taxon>Eukaryota</taxon>
        <taxon>Fungi</taxon>
        <taxon>Dikarya</taxon>
        <taxon>Ascomycota</taxon>
        <taxon>Pezizomycotina</taxon>
        <taxon>Sordariomycetes</taxon>
        <taxon>Sordariomycetidae</taxon>
        <taxon>Sordariales</taxon>
        <taxon>Sordariaceae</taxon>
        <taxon>Neurospora</taxon>
    </lineage>
</organism>
<dbReference type="Proteomes" id="UP000001805">
    <property type="component" value="Chromosome 4, Linkage Group IV"/>
</dbReference>
<protein>
    <submittedName>
        <fullName evidence="2">Uncharacterized protein</fullName>
    </submittedName>
</protein>
<sequence>MSTYLTVFRRDNHCSSRGRVESPSSHSHLLFLFPPAPFNLPNPTRTTATTSSPPSFLPSFLSSSSTPPLLISSSPLSLFIYPSPPPLTTAPRTESNGDLLPSAPPQQTISGVYLPLPRVPLGNQTDPLKNLKRDTGHGPPHRPSQGRQFRVRLR</sequence>
<gene>
    <name evidence="2" type="ORF">NCU16744</name>
</gene>
<feature type="region of interest" description="Disordered" evidence="1">
    <location>
        <begin position="82"/>
        <end position="154"/>
    </location>
</feature>